<evidence type="ECO:0000256" key="1">
    <source>
        <dbReference type="ARBA" id="ARBA00010928"/>
    </source>
</evidence>
<dbReference type="Pfam" id="PF01408">
    <property type="entry name" value="GFO_IDH_MocA"/>
    <property type="match status" value="1"/>
</dbReference>
<dbReference type="InterPro" id="IPR000683">
    <property type="entry name" value="Gfo/Idh/MocA-like_OxRdtase_N"/>
</dbReference>
<accession>A0A4U1BSQ9</accession>
<keyword evidence="7" id="KW-1185">Reference proteome</keyword>
<dbReference type="Proteomes" id="UP000305675">
    <property type="component" value="Unassembled WGS sequence"/>
</dbReference>
<reference evidence="6 7" key="1">
    <citation type="submission" date="2019-04" db="EMBL/GenBank/DDBJ databases">
        <authorList>
            <person name="Hwang J.C."/>
        </authorList>
    </citation>
    <scope>NUCLEOTIDE SEQUENCE [LARGE SCALE GENOMIC DNA]</scope>
    <source>
        <strain evidence="6 7">IMCC35002</strain>
    </source>
</reference>
<dbReference type="Gene3D" id="3.30.360.10">
    <property type="entry name" value="Dihydrodipicolinate Reductase, domain 2"/>
    <property type="match status" value="1"/>
</dbReference>
<feature type="domain" description="GFO/IDH/MocA-like oxidoreductase" evidence="5">
    <location>
        <begin position="133"/>
        <end position="245"/>
    </location>
</feature>
<dbReference type="InterPro" id="IPR050984">
    <property type="entry name" value="Gfo/Idh/MocA_domain"/>
</dbReference>
<feature type="domain" description="Gfo/Idh/MocA-like oxidoreductase N-terminal" evidence="4">
    <location>
        <begin position="1"/>
        <end position="117"/>
    </location>
</feature>
<evidence type="ECO:0000256" key="3">
    <source>
        <dbReference type="ARBA" id="ARBA00023002"/>
    </source>
</evidence>
<comment type="caution">
    <text evidence="6">The sequence shown here is derived from an EMBL/GenBank/DDBJ whole genome shotgun (WGS) entry which is preliminary data.</text>
</comment>
<name>A0A4U1BSQ9_9GAMM</name>
<sequence length="325" mass="35657">MRWGLVGTSFISGVMADAIRLEGRSEITAVAGRNEERLTEFANQHQIAGRYTDYEALIRSDEVDIVYIALPNHLHTDYVIMAANAGKAIVCEKSLSVDVVSAKAALAAVEQAQVFFAEGLMYLNHPLVAELLNQLDSGVIGELKSVQASYSAAISQFTNPGSKGALFNLGCYPLSLLHRVLSHLNVTTKALPELTGFGRIGEDGNVVESNVALQFDCGVVAQLHTAEDYGLKHQFELLGSKGYLRCDSNPWLPAANNRLVVAEYEQPERVVEVDAQGDAFLYQVRHVIDALEGGEIELCYPAANRDDSMAIMKMLCRWHERVETE</sequence>
<organism evidence="6 7">
    <name type="scientific">Ferrimonas aestuarii</name>
    <dbReference type="NCBI Taxonomy" id="2569539"/>
    <lineage>
        <taxon>Bacteria</taxon>
        <taxon>Pseudomonadati</taxon>
        <taxon>Pseudomonadota</taxon>
        <taxon>Gammaproteobacteria</taxon>
        <taxon>Alteromonadales</taxon>
        <taxon>Ferrimonadaceae</taxon>
        <taxon>Ferrimonas</taxon>
    </lineage>
</organism>
<protein>
    <submittedName>
        <fullName evidence="6">Gfo/Idh/MocA family oxidoreductase</fullName>
    </submittedName>
</protein>
<dbReference type="GO" id="GO:0000166">
    <property type="term" value="F:nucleotide binding"/>
    <property type="evidence" value="ECO:0007669"/>
    <property type="project" value="InterPro"/>
</dbReference>
<evidence type="ECO:0000256" key="2">
    <source>
        <dbReference type="ARBA" id="ARBA00022729"/>
    </source>
</evidence>
<dbReference type="EMBL" id="SWCJ01000001">
    <property type="protein sequence ID" value="TKB58747.1"/>
    <property type="molecule type" value="Genomic_DNA"/>
</dbReference>
<evidence type="ECO:0000313" key="6">
    <source>
        <dbReference type="EMBL" id="TKB58747.1"/>
    </source>
</evidence>
<dbReference type="InterPro" id="IPR036291">
    <property type="entry name" value="NAD(P)-bd_dom_sf"/>
</dbReference>
<evidence type="ECO:0000313" key="7">
    <source>
        <dbReference type="Proteomes" id="UP000305675"/>
    </source>
</evidence>
<gene>
    <name evidence="6" type="ORF">FCL42_02700</name>
</gene>
<dbReference type="PANTHER" id="PTHR22604">
    <property type="entry name" value="OXIDOREDUCTASES"/>
    <property type="match status" value="1"/>
</dbReference>
<dbReference type="InterPro" id="IPR055170">
    <property type="entry name" value="GFO_IDH_MocA-like_dom"/>
</dbReference>
<dbReference type="Pfam" id="PF22725">
    <property type="entry name" value="GFO_IDH_MocA_C3"/>
    <property type="match status" value="1"/>
</dbReference>
<comment type="similarity">
    <text evidence="1">Belongs to the Gfo/Idh/MocA family.</text>
</comment>
<dbReference type="Gene3D" id="3.40.50.720">
    <property type="entry name" value="NAD(P)-binding Rossmann-like Domain"/>
    <property type="match status" value="1"/>
</dbReference>
<keyword evidence="2" id="KW-0732">Signal</keyword>
<proteinExistence type="inferred from homology"/>
<evidence type="ECO:0000259" key="4">
    <source>
        <dbReference type="Pfam" id="PF01408"/>
    </source>
</evidence>
<dbReference type="AlphaFoldDB" id="A0A4U1BSQ9"/>
<dbReference type="PANTHER" id="PTHR22604:SF105">
    <property type="entry name" value="TRANS-1,2-DIHYDROBENZENE-1,2-DIOL DEHYDROGENASE"/>
    <property type="match status" value="1"/>
</dbReference>
<dbReference type="OrthoDB" id="9774191at2"/>
<dbReference type="SUPFAM" id="SSF51735">
    <property type="entry name" value="NAD(P)-binding Rossmann-fold domains"/>
    <property type="match status" value="1"/>
</dbReference>
<dbReference type="SUPFAM" id="SSF55347">
    <property type="entry name" value="Glyceraldehyde-3-phosphate dehydrogenase-like, C-terminal domain"/>
    <property type="match status" value="1"/>
</dbReference>
<dbReference type="GO" id="GO:0016491">
    <property type="term" value="F:oxidoreductase activity"/>
    <property type="evidence" value="ECO:0007669"/>
    <property type="project" value="UniProtKB-KW"/>
</dbReference>
<evidence type="ECO:0000259" key="5">
    <source>
        <dbReference type="Pfam" id="PF22725"/>
    </source>
</evidence>
<keyword evidence="3" id="KW-0560">Oxidoreductase</keyword>